<dbReference type="RefSeq" id="YP_010059836.1">
    <property type="nucleotide sequence ID" value="NC_054727.1"/>
</dbReference>
<dbReference type="InterPro" id="IPR021130">
    <property type="entry name" value="PRib-ATP_PPHydrolase-like"/>
</dbReference>
<protein>
    <submittedName>
        <fullName evidence="1">MazG-like nucleotide pyrophosphohydrolase</fullName>
    </submittedName>
</protein>
<dbReference type="Proteomes" id="UP000316777">
    <property type="component" value="Segment"/>
</dbReference>
<evidence type="ECO:0000313" key="2">
    <source>
        <dbReference type="Proteomes" id="UP000316777"/>
    </source>
</evidence>
<dbReference type="Pfam" id="PF01503">
    <property type="entry name" value="PRA-PH"/>
    <property type="match status" value="1"/>
</dbReference>
<dbReference type="KEGG" id="vg:64767068"/>
<dbReference type="EMBL" id="MK937592">
    <property type="protein sequence ID" value="QDH91822.1"/>
    <property type="molecule type" value="Genomic_DNA"/>
</dbReference>
<sequence>MSAPNLLDATETFMWKAGQLDAAPLSDHWGDARFADQHDQRRAMRVRLIREEIEEYLDAEDEDDLVEIVDGLLDIIVVAWGTLLDYVGPRAALRAASEVVRTNLAKVLGPGLPLKRADGKVLKPEGWTPPDIAKAIGWVTRAHS</sequence>
<evidence type="ECO:0000313" key="1">
    <source>
        <dbReference type="EMBL" id="QDH91822.1"/>
    </source>
</evidence>
<name>A0A514DDY9_9CAUD</name>
<keyword evidence="2" id="KW-1185">Reference proteome</keyword>
<accession>A0A514DDY9</accession>
<organism evidence="1 2">
    <name type="scientific">Mycobacterium phage Phrappuccino</name>
    <dbReference type="NCBI Taxonomy" id="2591223"/>
    <lineage>
        <taxon>Viruses</taxon>
        <taxon>Duplodnaviria</taxon>
        <taxon>Heunggongvirae</taxon>
        <taxon>Uroviricota</taxon>
        <taxon>Caudoviricetes</taxon>
        <taxon>Phrappuccinovirus</taxon>
        <taxon>Phrappuccinovirus phrappuccino</taxon>
        <taxon>Phreappuccinovirus Phrappuccino</taxon>
    </lineage>
</organism>
<dbReference type="Gene3D" id="1.10.3420.10">
    <property type="entry name" value="putative ntp pyrophosphohydrolase like domain"/>
    <property type="match status" value="1"/>
</dbReference>
<reference evidence="1 2" key="1">
    <citation type="submission" date="2019-05" db="EMBL/GenBank/DDBJ databases">
        <authorList>
            <person name="Pope W.H."/>
            <person name="Garlena R.A."/>
            <person name="Russell D.A."/>
            <person name="Jacobs-Sera D."/>
            <person name="Hatfull G.F."/>
        </authorList>
    </citation>
    <scope>NUCLEOTIDE SEQUENCE [LARGE SCALE GENOMIC DNA]</scope>
</reference>
<proteinExistence type="predicted"/>
<dbReference type="GeneID" id="64767068"/>
<dbReference type="InterPro" id="IPR023292">
    <property type="entry name" value="NTP_PyroPHydrolase-like_dom_sf"/>
</dbReference>
<gene>
    <name evidence="1" type="primary">147</name>
    <name evidence="1" type="ORF">SEA_PHRAPPUCCINO_147</name>
</gene>